<sequence length="155" mass="17329">MVKEATFKSAVDWLAATDQGVEDGISLCTSILQRCTENYEPFDSMHIPISRGALVLNTDDQFCIADTESDVSSFSDESEDRPMGNVDHDTVSTTGKRFTSIPISIAQSQLKQAQLVHNHGFHLANMSVRKLKLSLREKRILFLRKTHTFGGCAHW</sequence>
<keyword evidence="2" id="KW-1185">Reference proteome</keyword>
<dbReference type="EMBL" id="NBNE01002157">
    <property type="protein sequence ID" value="OWZ11323.1"/>
    <property type="molecule type" value="Genomic_DNA"/>
</dbReference>
<evidence type="ECO:0000313" key="2">
    <source>
        <dbReference type="Proteomes" id="UP000198211"/>
    </source>
</evidence>
<accession>A0A225W0U7</accession>
<dbReference type="AlphaFoldDB" id="A0A225W0U7"/>
<comment type="caution">
    <text evidence="1">The sequence shown here is derived from an EMBL/GenBank/DDBJ whole genome shotgun (WGS) entry which is preliminary data.</text>
</comment>
<gene>
    <name evidence="1" type="ORF">PHMEG_00015669</name>
</gene>
<dbReference type="STRING" id="4795.A0A225W0U7"/>
<name>A0A225W0U7_9STRA</name>
<organism evidence="1 2">
    <name type="scientific">Phytophthora megakarya</name>
    <dbReference type="NCBI Taxonomy" id="4795"/>
    <lineage>
        <taxon>Eukaryota</taxon>
        <taxon>Sar</taxon>
        <taxon>Stramenopiles</taxon>
        <taxon>Oomycota</taxon>
        <taxon>Peronosporomycetes</taxon>
        <taxon>Peronosporales</taxon>
        <taxon>Peronosporaceae</taxon>
        <taxon>Phytophthora</taxon>
    </lineage>
</organism>
<proteinExistence type="predicted"/>
<protein>
    <submittedName>
        <fullName evidence="1">Uncharacterized protein</fullName>
    </submittedName>
</protein>
<dbReference type="Proteomes" id="UP000198211">
    <property type="component" value="Unassembled WGS sequence"/>
</dbReference>
<evidence type="ECO:0000313" key="1">
    <source>
        <dbReference type="EMBL" id="OWZ11323.1"/>
    </source>
</evidence>
<reference evidence="2" key="1">
    <citation type="submission" date="2017-03" db="EMBL/GenBank/DDBJ databases">
        <title>Phytopthora megakarya and P. palmivora, two closely related causual agents of cacao black pod achieved similar genome size and gene model numbers by different mechanisms.</title>
        <authorList>
            <person name="Ali S."/>
            <person name="Shao J."/>
            <person name="Larry D.J."/>
            <person name="Kronmiller B."/>
            <person name="Shen D."/>
            <person name="Strem M.D."/>
            <person name="Melnick R.L."/>
            <person name="Guiltinan M.J."/>
            <person name="Tyler B.M."/>
            <person name="Meinhardt L.W."/>
            <person name="Bailey B.A."/>
        </authorList>
    </citation>
    <scope>NUCLEOTIDE SEQUENCE [LARGE SCALE GENOMIC DNA]</scope>
    <source>
        <strain evidence="2">zdho120</strain>
    </source>
</reference>